<feature type="transmembrane region" description="Helical" evidence="1">
    <location>
        <begin position="6"/>
        <end position="21"/>
    </location>
</feature>
<accession>A0A8H8YZF0</accession>
<comment type="caution">
    <text evidence="2">The sequence shown here is derived from an EMBL/GenBank/DDBJ whole genome shotgun (WGS) entry which is preliminary data.</text>
</comment>
<keyword evidence="1" id="KW-0472">Membrane</keyword>
<evidence type="ECO:0000313" key="2">
    <source>
        <dbReference type="EMBL" id="CAE6492597.1"/>
    </source>
</evidence>
<gene>
    <name evidence="2" type="ORF">NMYAN_120028</name>
</gene>
<sequence>MKLTITYYTILIILLIIFELIS</sequence>
<proteinExistence type="predicted"/>
<keyword evidence="1" id="KW-0812">Transmembrane</keyword>
<evidence type="ECO:0000313" key="3">
    <source>
        <dbReference type="Proteomes" id="UP000601736"/>
    </source>
</evidence>
<organism evidence="2 3">
    <name type="scientific">Nitrosomonas nitrosa</name>
    <dbReference type="NCBI Taxonomy" id="52442"/>
    <lineage>
        <taxon>Bacteria</taxon>
        <taxon>Pseudomonadati</taxon>
        <taxon>Pseudomonadota</taxon>
        <taxon>Betaproteobacteria</taxon>
        <taxon>Nitrosomonadales</taxon>
        <taxon>Nitrosomonadaceae</taxon>
        <taxon>Nitrosomonas</taxon>
    </lineage>
</organism>
<dbReference type="Proteomes" id="UP000601736">
    <property type="component" value="Unassembled WGS sequence"/>
</dbReference>
<protein>
    <submittedName>
        <fullName evidence="2">Uncharacterized protein</fullName>
    </submittedName>
</protein>
<evidence type="ECO:0000256" key="1">
    <source>
        <dbReference type="SAM" id="Phobius"/>
    </source>
</evidence>
<name>A0A8H8YZF0_9PROT</name>
<dbReference type="AlphaFoldDB" id="A0A8H8YZF0"/>
<keyword evidence="1" id="KW-1133">Transmembrane helix</keyword>
<dbReference type="EMBL" id="CAJNAP010000004">
    <property type="protein sequence ID" value="CAE6492597.1"/>
    <property type="molecule type" value="Genomic_DNA"/>
</dbReference>
<reference evidence="2" key="1">
    <citation type="submission" date="2021-02" db="EMBL/GenBank/DDBJ databases">
        <authorList>
            <person name="Han P."/>
        </authorList>
    </citation>
    <scope>NUCLEOTIDE SEQUENCE</scope>
    <source>
        <strain evidence="2">Nitrosomonas nitrosa 18-3D</strain>
    </source>
</reference>